<keyword evidence="3" id="KW-1185">Reference proteome</keyword>
<evidence type="ECO:0000256" key="1">
    <source>
        <dbReference type="SAM" id="MobiDB-lite"/>
    </source>
</evidence>
<dbReference type="InParanoid" id="A0A1D3D2J8"/>
<name>A0A1D3D2J8_9EIME</name>
<organism evidence="2 3">
    <name type="scientific">Cyclospora cayetanensis</name>
    <dbReference type="NCBI Taxonomy" id="88456"/>
    <lineage>
        <taxon>Eukaryota</taxon>
        <taxon>Sar</taxon>
        <taxon>Alveolata</taxon>
        <taxon>Apicomplexa</taxon>
        <taxon>Conoidasida</taxon>
        <taxon>Coccidia</taxon>
        <taxon>Eucoccidiorida</taxon>
        <taxon>Eimeriorina</taxon>
        <taxon>Eimeriidae</taxon>
        <taxon>Cyclospora</taxon>
    </lineage>
</organism>
<dbReference type="AlphaFoldDB" id="A0A1D3D2J8"/>
<dbReference type="EMBL" id="JROU02001010">
    <property type="protein sequence ID" value="OEH77679.1"/>
    <property type="molecule type" value="Genomic_DNA"/>
</dbReference>
<dbReference type="VEuPathDB" id="ToxoDB:cyc_08030"/>
<feature type="compositionally biased region" description="Low complexity" evidence="1">
    <location>
        <begin position="19"/>
        <end position="33"/>
    </location>
</feature>
<evidence type="ECO:0000313" key="2">
    <source>
        <dbReference type="EMBL" id="OEH77679.1"/>
    </source>
</evidence>
<dbReference type="Proteomes" id="UP000095192">
    <property type="component" value="Unassembled WGS sequence"/>
</dbReference>
<feature type="region of interest" description="Disordered" evidence="1">
    <location>
        <begin position="132"/>
        <end position="151"/>
    </location>
</feature>
<comment type="caution">
    <text evidence="2">The sequence shown here is derived from an EMBL/GenBank/DDBJ whole genome shotgun (WGS) entry which is preliminary data.</text>
</comment>
<sequence>MNNRVTEDSSRQSRERHTSTSTSVTVPIVHSTLPPTPNKALPPPVTMLGGEGLGSRRPWKQQCFDKRGEGRLLCVTTERSWVAVTRPTPTPPEDRCILSEKCCNRFEPCIMPNFVLGCFVRCRPCGKDVYGSDSPLQSPASGQPLKARATH</sequence>
<feature type="compositionally biased region" description="Basic and acidic residues" evidence="1">
    <location>
        <begin position="1"/>
        <end position="18"/>
    </location>
</feature>
<evidence type="ECO:0000313" key="3">
    <source>
        <dbReference type="Proteomes" id="UP000095192"/>
    </source>
</evidence>
<proteinExistence type="predicted"/>
<accession>A0A1D3D2J8</accession>
<reference evidence="2 3" key="1">
    <citation type="journal article" date="2016" name="BMC Genomics">
        <title>Comparative genomics reveals Cyclospora cayetanensis possesses coccidia-like metabolism and invasion components but unique surface antigens.</title>
        <authorList>
            <person name="Liu S."/>
            <person name="Wang L."/>
            <person name="Zheng H."/>
            <person name="Xu Z."/>
            <person name="Roellig D.M."/>
            <person name="Li N."/>
            <person name="Frace M.A."/>
            <person name="Tang K."/>
            <person name="Arrowood M.J."/>
            <person name="Moss D.M."/>
            <person name="Zhang L."/>
            <person name="Feng Y."/>
            <person name="Xiao L."/>
        </authorList>
    </citation>
    <scope>NUCLEOTIDE SEQUENCE [LARGE SCALE GENOMIC DNA]</scope>
    <source>
        <strain evidence="2 3">CHN_HEN01</strain>
    </source>
</reference>
<feature type="compositionally biased region" description="Pro residues" evidence="1">
    <location>
        <begin position="34"/>
        <end position="45"/>
    </location>
</feature>
<protein>
    <submittedName>
        <fullName evidence="2">Uncharacterized protein</fullName>
    </submittedName>
</protein>
<feature type="region of interest" description="Disordered" evidence="1">
    <location>
        <begin position="1"/>
        <end position="55"/>
    </location>
</feature>
<gene>
    <name evidence="2" type="ORF">cyc_08030</name>
</gene>